<keyword evidence="2" id="KW-1185">Reference proteome</keyword>
<dbReference type="Proteomes" id="UP000031623">
    <property type="component" value="Chromosome"/>
</dbReference>
<dbReference type="KEGG" id="tig:THII_3393"/>
<sequence length="507" mass="58332">MNASMSIATNTTIYKRPHYKLEGDQLFFLKSNRPLKSLSTQELMVWKALDENPFTNVLRSRFGSQVNKIIAEFCETGLCDSVSEPPQGRRRVLVFEPHSDDAVLSVGGTMWLRRNEIEFILVTFASRSNFTSYWFLERDFFDVEQITALRNAEATTFMRLLGGKHIALGYQDAPLRYNDANWSLDYFKKHRVAVATFDNHRSTDTELDIWKQAVKKVLHDNDADEIWMPLGIGTHTDHELTRNACFSALFEATDLTKNCTIKLFQDVPYDSNFRTHTITVINELKRSGAVLVPEPQPIENVFDQKLNLLSIYASQFKVAAMQKEVEASSRLDTDTFEMVEHFWRLEKYPTTLDPLALYIDKAVVEQTATKLLKWDWQSQTVKRIRLLMILPSGRWVEDIEFLMKTFPDTHFEVYVSPAVAAEVTQFYSSRVHVYHVTSSKGWLPLVMRLALSRPAPTVFIAGEKRMREANLLAKLWLLSDSLVVPTMDHFVLALRQALAATSKRKLN</sequence>
<dbReference type="EMBL" id="AP014633">
    <property type="protein sequence ID" value="BAP57690.1"/>
    <property type="molecule type" value="Genomic_DNA"/>
</dbReference>
<name>A0A090AQ19_9GAMM</name>
<dbReference type="Gene3D" id="3.40.50.10320">
    <property type="entry name" value="LmbE-like"/>
    <property type="match status" value="1"/>
</dbReference>
<gene>
    <name evidence="1" type="ORF">THII_3393</name>
</gene>
<dbReference type="Pfam" id="PF02585">
    <property type="entry name" value="PIG-L"/>
    <property type="match status" value="1"/>
</dbReference>
<dbReference type="HOGENOM" id="CLU_537388_0_0_6"/>
<accession>A0A090AQ19</accession>
<dbReference type="STRING" id="40754.THII_3393"/>
<evidence type="ECO:0000313" key="2">
    <source>
        <dbReference type="Proteomes" id="UP000031623"/>
    </source>
</evidence>
<protein>
    <submittedName>
        <fullName evidence="1">Uncharacterized protein</fullName>
    </submittedName>
</protein>
<proteinExistence type="predicted"/>
<evidence type="ECO:0000313" key="1">
    <source>
        <dbReference type="EMBL" id="BAP57690.1"/>
    </source>
</evidence>
<dbReference type="AlphaFoldDB" id="A0A090AQ19"/>
<dbReference type="InterPro" id="IPR024078">
    <property type="entry name" value="LmbE-like_dom_sf"/>
</dbReference>
<dbReference type="OrthoDB" id="9816564at2"/>
<organism evidence="1 2">
    <name type="scientific">Thioploca ingrica</name>
    <dbReference type="NCBI Taxonomy" id="40754"/>
    <lineage>
        <taxon>Bacteria</taxon>
        <taxon>Pseudomonadati</taxon>
        <taxon>Pseudomonadota</taxon>
        <taxon>Gammaproteobacteria</taxon>
        <taxon>Thiotrichales</taxon>
        <taxon>Thiotrichaceae</taxon>
        <taxon>Thioploca</taxon>
    </lineage>
</organism>
<dbReference type="InterPro" id="IPR003737">
    <property type="entry name" value="GlcNAc_PI_deacetylase-related"/>
</dbReference>
<dbReference type="SUPFAM" id="SSF102588">
    <property type="entry name" value="LmbE-like"/>
    <property type="match status" value="1"/>
</dbReference>
<reference evidence="1 2" key="1">
    <citation type="journal article" date="2014" name="ISME J.">
        <title>Ecophysiology of Thioploca ingrica as revealed by the complete genome sequence supplemented with proteomic evidence.</title>
        <authorList>
            <person name="Kojima H."/>
            <person name="Ogura Y."/>
            <person name="Yamamoto N."/>
            <person name="Togashi T."/>
            <person name="Mori H."/>
            <person name="Watanabe T."/>
            <person name="Nemoto F."/>
            <person name="Kurokawa K."/>
            <person name="Hayashi T."/>
            <person name="Fukui M."/>
        </authorList>
    </citation>
    <scope>NUCLEOTIDE SEQUENCE [LARGE SCALE GENOMIC DNA]</scope>
</reference>